<dbReference type="SUPFAM" id="SSF102114">
    <property type="entry name" value="Radical SAM enzymes"/>
    <property type="match status" value="1"/>
</dbReference>
<dbReference type="PANTHER" id="PTHR11228:SF27">
    <property type="entry name" value="GLYCYL-RADICAL ENZYME ACTIVATING ENZYME MJ1227-RELATED"/>
    <property type="match status" value="1"/>
</dbReference>
<comment type="caution">
    <text evidence="2">The sequence shown here is derived from an EMBL/GenBank/DDBJ whole genome shotgun (WGS) entry which is preliminary data.</text>
</comment>
<dbReference type="Gene3D" id="3.20.20.70">
    <property type="entry name" value="Aldolase class I"/>
    <property type="match status" value="1"/>
</dbReference>
<reference evidence="2" key="1">
    <citation type="journal article" date="2014" name="Front. Microbiol.">
        <title>High frequency of phylogenetically diverse reductive dehalogenase-homologous genes in deep subseafloor sedimentary metagenomes.</title>
        <authorList>
            <person name="Kawai M."/>
            <person name="Futagami T."/>
            <person name="Toyoda A."/>
            <person name="Takaki Y."/>
            <person name="Nishi S."/>
            <person name="Hori S."/>
            <person name="Arai W."/>
            <person name="Tsubouchi T."/>
            <person name="Morono Y."/>
            <person name="Uchiyama I."/>
            <person name="Ito T."/>
            <person name="Fujiyama A."/>
            <person name="Inagaki F."/>
            <person name="Takami H."/>
        </authorList>
    </citation>
    <scope>NUCLEOTIDE SEQUENCE</scope>
    <source>
        <strain evidence="2">Expedition CK06-06</strain>
    </source>
</reference>
<dbReference type="AlphaFoldDB" id="X0T6V7"/>
<dbReference type="Pfam" id="PF13186">
    <property type="entry name" value="SPASM"/>
    <property type="match status" value="1"/>
</dbReference>
<accession>X0T6V7</accession>
<evidence type="ECO:0000259" key="1">
    <source>
        <dbReference type="Pfam" id="PF13186"/>
    </source>
</evidence>
<organism evidence="2">
    <name type="scientific">marine sediment metagenome</name>
    <dbReference type="NCBI Taxonomy" id="412755"/>
    <lineage>
        <taxon>unclassified sequences</taxon>
        <taxon>metagenomes</taxon>
        <taxon>ecological metagenomes</taxon>
    </lineage>
</organism>
<evidence type="ECO:0000313" key="2">
    <source>
        <dbReference type="EMBL" id="GAF88939.1"/>
    </source>
</evidence>
<dbReference type="EMBL" id="BARS01017941">
    <property type="protein sequence ID" value="GAF88939.1"/>
    <property type="molecule type" value="Genomic_DNA"/>
</dbReference>
<dbReference type="InterPro" id="IPR050377">
    <property type="entry name" value="Radical_SAM_PqqE_MftC-like"/>
</dbReference>
<dbReference type="NCBIfam" id="TIGR04085">
    <property type="entry name" value="rSAM_more_4Fe4S"/>
    <property type="match status" value="1"/>
</dbReference>
<feature type="non-terminal residue" evidence="2">
    <location>
        <position position="1"/>
    </location>
</feature>
<protein>
    <recommendedName>
        <fullName evidence="1">4Fe4S-binding SPASM domain-containing protein</fullName>
    </recommendedName>
</protein>
<feature type="domain" description="4Fe4S-binding SPASM" evidence="1">
    <location>
        <begin position="49"/>
        <end position="113"/>
    </location>
</feature>
<proteinExistence type="predicted"/>
<dbReference type="InterPro" id="IPR058240">
    <property type="entry name" value="rSAM_sf"/>
</dbReference>
<dbReference type="InterPro" id="IPR013785">
    <property type="entry name" value="Aldolase_TIM"/>
</dbReference>
<gene>
    <name evidence="2" type="ORF">S01H1_29275</name>
</gene>
<dbReference type="InterPro" id="IPR023885">
    <property type="entry name" value="4Fe4S-binding_SPASM_dom"/>
</dbReference>
<dbReference type="PANTHER" id="PTHR11228">
    <property type="entry name" value="RADICAL SAM DOMAIN PROTEIN"/>
    <property type="match status" value="1"/>
</dbReference>
<name>X0T6V7_9ZZZZ</name>
<sequence>SQEEFYELGLLIADSQKKYSKDRVFVGHNIGFHSKFIPHLSLFPKWTGCYAGKTNLGIKSNGDVNGCLPLPDKFTEDNVNNKTLIDIWNDPDSFKYNRQYEEKDLKGYCAECKFKKSCKGGCVLNSSTLTGDNHNDPYCFYRIEQDVFGRNVEEKIEEIIEKHSIDI</sequence>